<proteinExistence type="predicted"/>
<protein>
    <submittedName>
        <fullName evidence="2">AAA family ATPase</fullName>
    </submittedName>
</protein>
<dbReference type="AlphaFoldDB" id="A0A853EZR8"/>
<dbReference type="Pfam" id="PF13175">
    <property type="entry name" value="AAA_15"/>
    <property type="match status" value="1"/>
</dbReference>
<dbReference type="InterPro" id="IPR027417">
    <property type="entry name" value="P-loop_NTPase"/>
</dbReference>
<dbReference type="EMBL" id="JACCHT010000001">
    <property type="protein sequence ID" value="NYT26912.1"/>
    <property type="molecule type" value="Genomic_DNA"/>
</dbReference>
<dbReference type="InterPro" id="IPR051396">
    <property type="entry name" value="Bact_Antivir_Def_Nuclease"/>
</dbReference>
<comment type="caution">
    <text evidence="2">The sequence shown here is derived from an EMBL/GenBank/DDBJ whole genome shotgun (WGS) entry which is preliminary data.</text>
</comment>
<evidence type="ECO:0000313" key="3">
    <source>
        <dbReference type="Proteomes" id="UP000568751"/>
    </source>
</evidence>
<evidence type="ECO:0000313" key="2">
    <source>
        <dbReference type="EMBL" id="NYT26912.1"/>
    </source>
</evidence>
<sequence length="426" mass="49614">MELTIKNIGTIKEADIKLSGLTVIAGENDSGKSTVGKLMFSIIKAISKYKDELEEGKEYKILKTVERIYFYNRQHFFDVSEFKELFHPRHFANEINQHGAKAITSRVEFLEEHKISNDRTHSLFQILEKTITENENENIAKMKAFTKVINSEFSGVITNQNIKKDAYVNIAESEETILAIKVKYEESEEDALYHFDQQDELYFNDSTLIETPMLLNFHESIRESKTAFEPRTTHNRRLGRAKIAFHIKDLEMKLRDSANNDYFYKPNDVYQKAKNTIKGTIKYRPQSNDFFYFKDNGQEHRMINVASGIKTFGMLQMLLVGEFINERSLIILDEPEVHLHPNWQLKFSELVTLLVKNGANILVTTHSPYMVEALERYSEKYKTEANFYLAKEGVIKSENNNKTLSEIFTKLSQPFDVFREMDADKL</sequence>
<organism evidence="2 3">
    <name type="scientific">Candidatus Thiodubiliella endoseptemdiera</name>
    <dbReference type="NCBI Taxonomy" id="2738886"/>
    <lineage>
        <taxon>Bacteria</taxon>
        <taxon>Pseudomonadati</taxon>
        <taxon>Pseudomonadota</taxon>
        <taxon>Gammaproteobacteria</taxon>
        <taxon>Candidatus Pseudothioglobaceae</taxon>
        <taxon>Candidatus Thiodubiliella</taxon>
    </lineage>
</organism>
<dbReference type="SUPFAM" id="SSF52540">
    <property type="entry name" value="P-loop containing nucleoside triphosphate hydrolases"/>
    <property type="match status" value="1"/>
</dbReference>
<accession>A0A853EZR8</accession>
<dbReference type="PANTHER" id="PTHR43581">
    <property type="entry name" value="ATP/GTP PHOSPHATASE"/>
    <property type="match status" value="1"/>
</dbReference>
<dbReference type="InterPro" id="IPR041685">
    <property type="entry name" value="AAA_GajA/Old/RecF-like"/>
</dbReference>
<dbReference type="Gene3D" id="3.40.50.300">
    <property type="entry name" value="P-loop containing nucleotide triphosphate hydrolases"/>
    <property type="match status" value="1"/>
</dbReference>
<feature type="domain" description="Endonuclease GajA/Old nuclease/RecF-like AAA" evidence="1">
    <location>
        <begin position="2"/>
        <end position="371"/>
    </location>
</feature>
<evidence type="ECO:0000259" key="1">
    <source>
        <dbReference type="Pfam" id="PF13175"/>
    </source>
</evidence>
<gene>
    <name evidence="2" type="ORF">H0A76_02765</name>
</gene>
<reference evidence="2 3" key="1">
    <citation type="submission" date="2020-05" db="EMBL/GenBank/DDBJ databases">
        <title>Horizontal transmission and recombination maintain forever young bacterial symbiont genomes.</title>
        <authorList>
            <person name="Russell S.L."/>
            <person name="Pepper-Tunick E."/>
            <person name="Svedberg J."/>
            <person name="Byrne A."/>
            <person name="Ruelas Castillo J."/>
            <person name="Vollmers C."/>
            <person name="Beinart R.A."/>
            <person name="Corbett-Detig R."/>
        </authorList>
    </citation>
    <scope>NUCLEOTIDE SEQUENCE [LARGE SCALE GENOMIC DNA]</scope>
    <source>
        <strain evidence="2">455</strain>
    </source>
</reference>
<dbReference type="Proteomes" id="UP000568751">
    <property type="component" value="Unassembled WGS sequence"/>
</dbReference>
<dbReference type="PANTHER" id="PTHR43581:SF2">
    <property type="entry name" value="EXCINUCLEASE ATPASE SUBUNIT"/>
    <property type="match status" value="1"/>
</dbReference>
<name>A0A853EZR8_9GAMM</name>